<reference evidence="1" key="1">
    <citation type="submission" date="2018-05" db="EMBL/GenBank/DDBJ databases">
        <authorList>
            <person name="Lanie J.A."/>
            <person name="Ng W.-L."/>
            <person name="Kazmierczak K.M."/>
            <person name="Andrzejewski T.M."/>
            <person name="Davidsen T.M."/>
            <person name="Wayne K.J."/>
            <person name="Tettelin H."/>
            <person name="Glass J.I."/>
            <person name="Rusch D."/>
            <person name="Podicherti R."/>
            <person name="Tsui H.-C.T."/>
            <person name="Winkler M.E."/>
        </authorList>
    </citation>
    <scope>NUCLEOTIDE SEQUENCE</scope>
</reference>
<accession>A0A382CIN0</accession>
<name>A0A382CIN0_9ZZZZ</name>
<dbReference type="AlphaFoldDB" id="A0A382CIN0"/>
<evidence type="ECO:0000313" key="1">
    <source>
        <dbReference type="EMBL" id="SVB25694.1"/>
    </source>
</evidence>
<proteinExistence type="predicted"/>
<organism evidence="1">
    <name type="scientific">marine metagenome</name>
    <dbReference type="NCBI Taxonomy" id="408172"/>
    <lineage>
        <taxon>unclassified sequences</taxon>
        <taxon>metagenomes</taxon>
        <taxon>ecological metagenomes</taxon>
    </lineage>
</organism>
<dbReference type="EMBL" id="UINC01034600">
    <property type="protein sequence ID" value="SVB25694.1"/>
    <property type="molecule type" value="Genomic_DNA"/>
</dbReference>
<protein>
    <submittedName>
        <fullName evidence="1">Uncharacterized protein</fullName>
    </submittedName>
</protein>
<sequence length="64" mass="7677">LSQLDVCMDINIDEEYRYDYFTDDKFDDNFIIDDSNHLSLKECLREYIFVTSPMKPVCNKICKL</sequence>
<feature type="non-terminal residue" evidence="1">
    <location>
        <position position="1"/>
    </location>
</feature>
<gene>
    <name evidence="1" type="ORF">METZ01_LOCUS178548</name>
</gene>